<dbReference type="AlphaFoldDB" id="G8RKJ5"/>
<name>G8RKJ5_MYCRN</name>
<organism evidence="2 3">
    <name type="scientific">Mycolicibacterium rhodesiae (strain NBB3)</name>
    <name type="common">Mycobacterium rhodesiae</name>
    <dbReference type="NCBI Taxonomy" id="710685"/>
    <lineage>
        <taxon>Bacteria</taxon>
        <taxon>Bacillati</taxon>
        <taxon>Actinomycetota</taxon>
        <taxon>Actinomycetes</taxon>
        <taxon>Mycobacteriales</taxon>
        <taxon>Mycobacteriaceae</taxon>
        <taxon>Mycolicibacterium</taxon>
    </lineage>
</organism>
<sequence length="45" mass="4731">MGEYPEVTAPDAGVVPRLQPVGHWPWVLLLLGVAIIVLGGVLLSP</sequence>
<dbReference type="Proteomes" id="UP000005442">
    <property type="component" value="Chromosome"/>
</dbReference>
<dbReference type="PATRIC" id="fig|710685.3.peg.4302"/>
<proteinExistence type="predicted"/>
<dbReference type="EMBL" id="CP003169">
    <property type="protein sequence ID" value="AEV74786.1"/>
    <property type="molecule type" value="Genomic_DNA"/>
</dbReference>
<feature type="transmembrane region" description="Helical" evidence="1">
    <location>
        <begin position="24"/>
        <end position="43"/>
    </location>
</feature>
<keyword evidence="3" id="KW-1185">Reference proteome</keyword>
<dbReference type="RefSeq" id="WP_014212534.1">
    <property type="nucleotide sequence ID" value="NC_016604.1"/>
</dbReference>
<evidence type="ECO:0000313" key="3">
    <source>
        <dbReference type="Proteomes" id="UP000005442"/>
    </source>
</evidence>
<keyword evidence="1" id="KW-0472">Membrane</keyword>
<evidence type="ECO:0000256" key="1">
    <source>
        <dbReference type="SAM" id="Phobius"/>
    </source>
</evidence>
<dbReference type="HOGENOM" id="CLU_3202298_0_0_11"/>
<protein>
    <submittedName>
        <fullName evidence="2">Uncharacterized protein</fullName>
    </submittedName>
</protein>
<dbReference type="KEGG" id="mrh:MycrhN_4285"/>
<evidence type="ECO:0000313" key="2">
    <source>
        <dbReference type="EMBL" id="AEV74786.1"/>
    </source>
</evidence>
<accession>G8RKJ5</accession>
<keyword evidence="1" id="KW-1133">Transmembrane helix</keyword>
<keyword evidence="1" id="KW-0812">Transmembrane</keyword>
<dbReference type="eggNOG" id="ENOG503270E">
    <property type="taxonomic scope" value="Bacteria"/>
</dbReference>
<reference evidence="2 3" key="1">
    <citation type="submission" date="2011-12" db="EMBL/GenBank/DDBJ databases">
        <title>Complete sequence of Mycobacterium rhodesiae NBB3.</title>
        <authorList>
            <consortium name="US DOE Joint Genome Institute"/>
            <person name="Lucas S."/>
            <person name="Han J."/>
            <person name="Lapidus A."/>
            <person name="Cheng J.-F."/>
            <person name="Goodwin L."/>
            <person name="Pitluck S."/>
            <person name="Peters L."/>
            <person name="Mikhailova N."/>
            <person name="Gu W."/>
            <person name="Detter J.C."/>
            <person name="Han C."/>
            <person name="Tapia R."/>
            <person name="Land M."/>
            <person name="Hauser L."/>
            <person name="Kyrpides N."/>
            <person name="Ivanova N."/>
            <person name="Pagani I."/>
            <person name="Mattes T."/>
            <person name="Holmes A."/>
            <person name="Rutledge P."/>
            <person name="Paulsen I."/>
            <person name="Coleman N."/>
            <person name="Woyke T."/>
        </authorList>
    </citation>
    <scope>NUCLEOTIDE SEQUENCE [LARGE SCALE GENOMIC DNA]</scope>
    <source>
        <strain evidence="2 3">NBB3</strain>
    </source>
</reference>
<gene>
    <name evidence="2" type="ordered locus">MycrhN_4285</name>
</gene>